<dbReference type="PANTHER" id="PTHR43228">
    <property type="entry name" value="TWO-COMPONENT RESPONSE REGULATOR"/>
    <property type="match status" value="1"/>
</dbReference>
<feature type="domain" description="Response regulatory" evidence="2">
    <location>
        <begin position="9"/>
        <end position="126"/>
    </location>
</feature>
<evidence type="ECO:0000259" key="2">
    <source>
        <dbReference type="PROSITE" id="PS50110"/>
    </source>
</evidence>
<evidence type="ECO:0000313" key="3">
    <source>
        <dbReference type="EMBL" id="SDF93969.1"/>
    </source>
</evidence>
<evidence type="ECO:0000313" key="4">
    <source>
        <dbReference type="Proteomes" id="UP000199415"/>
    </source>
</evidence>
<dbReference type="InterPro" id="IPR052048">
    <property type="entry name" value="ST_Response_Regulator"/>
</dbReference>
<dbReference type="SMART" id="SM00448">
    <property type="entry name" value="REC"/>
    <property type="match status" value="1"/>
</dbReference>
<dbReference type="Pfam" id="PF00072">
    <property type="entry name" value="Response_reg"/>
    <property type="match status" value="1"/>
</dbReference>
<keyword evidence="4" id="KW-1185">Reference proteome</keyword>
<dbReference type="STRING" id="1082479.SAMN05216241_103249"/>
<dbReference type="InterPro" id="IPR011006">
    <property type="entry name" value="CheY-like_superfamily"/>
</dbReference>
<dbReference type="Gene3D" id="3.40.50.2300">
    <property type="match status" value="1"/>
</dbReference>
<dbReference type="PROSITE" id="PS50110">
    <property type="entry name" value="RESPONSE_REGULATORY"/>
    <property type="match status" value="1"/>
</dbReference>
<feature type="modified residue" description="4-aspartylphosphate" evidence="1">
    <location>
        <position position="59"/>
    </location>
</feature>
<accession>A0A1G7Q7R1</accession>
<reference evidence="3 4" key="1">
    <citation type="submission" date="2016-10" db="EMBL/GenBank/DDBJ databases">
        <authorList>
            <person name="de Groot N.N."/>
        </authorList>
    </citation>
    <scope>NUCLEOTIDE SEQUENCE [LARGE SCALE GENOMIC DNA]</scope>
    <source>
        <strain evidence="3 4">DSM 25584</strain>
    </source>
</reference>
<organism evidence="3 4">
    <name type="scientific">Limimonas halophila</name>
    <dbReference type="NCBI Taxonomy" id="1082479"/>
    <lineage>
        <taxon>Bacteria</taxon>
        <taxon>Pseudomonadati</taxon>
        <taxon>Pseudomonadota</taxon>
        <taxon>Alphaproteobacteria</taxon>
        <taxon>Rhodospirillales</taxon>
        <taxon>Rhodovibrionaceae</taxon>
        <taxon>Limimonas</taxon>
    </lineage>
</organism>
<dbReference type="AlphaFoldDB" id="A0A1G7Q7R1"/>
<dbReference type="SUPFAM" id="SSF52172">
    <property type="entry name" value="CheY-like"/>
    <property type="match status" value="1"/>
</dbReference>
<evidence type="ECO:0000256" key="1">
    <source>
        <dbReference type="PROSITE-ProRule" id="PRU00169"/>
    </source>
</evidence>
<sequence length="129" mass="14475">MSQVDFNMSILVVDDYKTMLRIIRNLLKQLGFNNIDEASDGSVALQKLRDKKYGLVISDWNMEPMSGLQLLKEVRADSKLSDIPFIMVTAESKSENVLAAKEAGVTNYITKPFNAQTLKNKLTTVIGEF</sequence>
<dbReference type="PANTHER" id="PTHR43228:SF1">
    <property type="entry name" value="TWO-COMPONENT RESPONSE REGULATOR ARR22"/>
    <property type="match status" value="1"/>
</dbReference>
<dbReference type="OrthoDB" id="9800897at2"/>
<gene>
    <name evidence="3" type="ORF">SAMN05216241_103249</name>
</gene>
<name>A0A1G7Q7R1_9PROT</name>
<protein>
    <submittedName>
        <fullName evidence="3">Response regulator receiver protein</fullName>
    </submittedName>
</protein>
<keyword evidence="1" id="KW-0597">Phosphoprotein</keyword>
<dbReference type="RefSeq" id="WP_090019363.1">
    <property type="nucleotide sequence ID" value="NZ_FNCE01000003.1"/>
</dbReference>
<dbReference type="EMBL" id="FNCE01000003">
    <property type="protein sequence ID" value="SDF93969.1"/>
    <property type="molecule type" value="Genomic_DNA"/>
</dbReference>
<dbReference type="Proteomes" id="UP000199415">
    <property type="component" value="Unassembled WGS sequence"/>
</dbReference>
<dbReference type="InterPro" id="IPR001789">
    <property type="entry name" value="Sig_transdc_resp-reg_receiver"/>
</dbReference>
<dbReference type="GO" id="GO:0000160">
    <property type="term" value="P:phosphorelay signal transduction system"/>
    <property type="evidence" value="ECO:0007669"/>
    <property type="project" value="InterPro"/>
</dbReference>
<proteinExistence type="predicted"/>